<evidence type="ECO:0000313" key="3">
    <source>
        <dbReference type="EMBL" id="MBB4265209.1"/>
    </source>
</evidence>
<dbReference type="Pfam" id="PF00795">
    <property type="entry name" value="CN_hydrolase"/>
    <property type="match status" value="1"/>
</dbReference>
<dbReference type="InterPro" id="IPR036526">
    <property type="entry name" value="C-N_Hydrolase_sf"/>
</dbReference>
<keyword evidence="4" id="KW-1185">Reference proteome</keyword>
<accession>A0A7W6RB25</accession>
<dbReference type="InterPro" id="IPR045254">
    <property type="entry name" value="Nit1/2_C-N_Hydrolase"/>
</dbReference>
<dbReference type="EMBL" id="JACIGK010000004">
    <property type="protein sequence ID" value="MBB4265209.1"/>
    <property type="molecule type" value="Genomic_DNA"/>
</dbReference>
<dbReference type="CDD" id="cd07572">
    <property type="entry name" value="nit"/>
    <property type="match status" value="1"/>
</dbReference>
<proteinExistence type="predicted"/>
<dbReference type="GO" id="GO:0016811">
    <property type="term" value="F:hydrolase activity, acting on carbon-nitrogen (but not peptide) bonds, in linear amides"/>
    <property type="evidence" value="ECO:0007669"/>
    <property type="project" value="InterPro"/>
</dbReference>
<organism evidence="3 4">
    <name type="scientific">Roseospira visakhapatnamensis</name>
    <dbReference type="NCBI Taxonomy" id="390880"/>
    <lineage>
        <taxon>Bacteria</taxon>
        <taxon>Pseudomonadati</taxon>
        <taxon>Pseudomonadota</taxon>
        <taxon>Alphaproteobacteria</taxon>
        <taxon>Rhodospirillales</taxon>
        <taxon>Rhodospirillaceae</taxon>
        <taxon>Roseospira</taxon>
    </lineage>
</organism>
<dbReference type="RefSeq" id="WP_343058530.1">
    <property type="nucleotide sequence ID" value="NZ_JACIGK010000004.1"/>
</dbReference>
<feature type="domain" description="CN hydrolase" evidence="2">
    <location>
        <begin position="15"/>
        <end position="262"/>
    </location>
</feature>
<dbReference type="Gene3D" id="3.60.110.10">
    <property type="entry name" value="Carbon-nitrogen hydrolase"/>
    <property type="match status" value="1"/>
</dbReference>
<evidence type="ECO:0000259" key="2">
    <source>
        <dbReference type="PROSITE" id="PS50263"/>
    </source>
</evidence>
<dbReference type="PANTHER" id="PTHR23088">
    <property type="entry name" value="NITRILASE-RELATED"/>
    <property type="match status" value="1"/>
</dbReference>
<keyword evidence="1 3" id="KW-0378">Hydrolase</keyword>
<comment type="caution">
    <text evidence="3">The sequence shown here is derived from an EMBL/GenBank/DDBJ whole genome shotgun (WGS) entry which is preliminary data.</text>
</comment>
<evidence type="ECO:0000256" key="1">
    <source>
        <dbReference type="ARBA" id="ARBA00022801"/>
    </source>
</evidence>
<evidence type="ECO:0000313" key="4">
    <source>
        <dbReference type="Proteomes" id="UP000554286"/>
    </source>
</evidence>
<name>A0A7W6RB25_9PROT</name>
<protein>
    <submittedName>
        <fullName evidence="3">Putative amidohydrolase</fullName>
    </submittedName>
</protein>
<gene>
    <name evidence="3" type="ORF">GGD89_000824</name>
</gene>
<reference evidence="3 4" key="1">
    <citation type="submission" date="2020-08" db="EMBL/GenBank/DDBJ databases">
        <title>Genome sequencing of Purple Non-Sulfur Bacteria from various extreme environments.</title>
        <authorList>
            <person name="Mayer M."/>
        </authorList>
    </citation>
    <scope>NUCLEOTIDE SEQUENCE [LARGE SCALE GENOMIC DNA]</scope>
    <source>
        <strain evidence="3 4">JA131</strain>
    </source>
</reference>
<dbReference type="PROSITE" id="PS50263">
    <property type="entry name" value="CN_HYDROLASE"/>
    <property type="match status" value="1"/>
</dbReference>
<dbReference type="AlphaFoldDB" id="A0A7W6RB25"/>
<dbReference type="SUPFAM" id="SSF56317">
    <property type="entry name" value="Carbon-nitrogen hydrolase"/>
    <property type="match status" value="1"/>
</dbReference>
<dbReference type="InterPro" id="IPR003010">
    <property type="entry name" value="C-N_Hydrolase"/>
</dbReference>
<dbReference type="Proteomes" id="UP000554286">
    <property type="component" value="Unassembled WGS sequence"/>
</dbReference>
<sequence length="293" mass="31388">MTSVPAVTAPTRAPVTVACAQLTAGDDMDLNIAAAGDAVRRARDAGARLVLLPENVAMMTLGRDRVLARARREADHPALAAFRDLARECGIWLHAGTLGILREDGRAANRTYVLDPEGAIAARYDKIHMFDVDLSETERYRESETFSPGDRAVTVDLPWLRLGLSVCYDLRFAALYRTLAQAGADALAVPAAFTVPTGRAHWHVLLRARAIETGSYVLAPAQTGAHPQDRRTYGHALIIGPWGEVLADAGETPGLITATLDPAEVDAARAKVPALIHDRPFSRPSPVPAPPSA</sequence>
<dbReference type="PANTHER" id="PTHR23088:SF27">
    <property type="entry name" value="DEAMINATED GLUTATHIONE AMIDASE"/>
    <property type="match status" value="1"/>
</dbReference>